<dbReference type="Proteomes" id="UP001497416">
    <property type="component" value="Unassembled WGS sequence"/>
</dbReference>
<evidence type="ECO:0000256" key="2">
    <source>
        <dbReference type="ARBA" id="ARBA00010982"/>
    </source>
</evidence>
<evidence type="ECO:0000256" key="4">
    <source>
        <dbReference type="ARBA" id="ARBA00023315"/>
    </source>
</evidence>
<protein>
    <recommendedName>
        <fullName evidence="5">acetyl-CoA C-acyltransferase</fullName>
        <ecNumber evidence="5">2.3.1.16</ecNumber>
    </recommendedName>
</protein>
<evidence type="ECO:0000313" key="9">
    <source>
        <dbReference type="EMBL" id="CAL2091046.1"/>
    </source>
</evidence>
<evidence type="ECO:0000259" key="7">
    <source>
        <dbReference type="Pfam" id="PF00108"/>
    </source>
</evidence>
<dbReference type="PIRSF" id="PIRSF000429">
    <property type="entry name" value="Ac-CoA_Ac_transf"/>
    <property type="match status" value="1"/>
</dbReference>
<dbReference type="InterPro" id="IPR020613">
    <property type="entry name" value="Thiolase_CS"/>
</dbReference>
<name>A0ABM9P3Z2_9FLAO</name>
<feature type="domain" description="Thiolase C-terminal" evidence="8">
    <location>
        <begin position="271"/>
        <end position="393"/>
    </location>
</feature>
<dbReference type="InterPro" id="IPR050215">
    <property type="entry name" value="Thiolase-like_sf_Thiolase"/>
</dbReference>
<dbReference type="InterPro" id="IPR020610">
    <property type="entry name" value="Thiolase_AS"/>
</dbReference>
<evidence type="ECO:0000313" key="10">
    <source>
        <dbReference type="Proteomes" id="UP001497416"/>
    </source>
</evidence>
<dbReference type="InterPro" id="IPR020616">
    <property type="entry name" value="Thiolase_N"/>
</dbReference>
<dbReference type="Gene3D" id="3.40.47.10">
    <property type="match status" value="1"/>
</dbReference>
<dbReference type="PROSITE" id="PS00737">
    <property type="entry name" value="THIOLASE_2"/>
    <property type="match status" value="1"/>
</dbReference>
<evidence type="ECO:0000256" key="6">
    <source>
        <dbReference type="RuleBase" id="RU003557"/>
    </source>
</evidence>
<dbReference type="Pfam" id="PF00108">
    <property type="entry name" value="Thiolase_N"/>
    <property type="match status" value="1"/>
</dbReference>
<comment type="pathway">
    <text evidence="1">Lipid metabolism.</text>
</comment>
<proteinExistence type="inferred from homology"/>
<dbReference type="NCBIfam" id="TIGR01930">
    <property type="entry name" value="AcCoA-C-Actrans"/>
    <property type="match status" value="1"/>
</dbReference>
<evidence type="ECO:0000259" key="8">
    <source>
        <dbReference type="Pfam" id="PF02803"/>
    </source>
</evidence>
<feature type="domain" description="Thiolase N-terminal" evidence="7">
    <location>
        <begin position="5"/>
        <end position="263"/>
    </location>
</feature>
<dbReference type="InterPro" id="IPR020617">
    <property type="entry name" value="Thiolase_C"/>
</dbReference>
<accession>A0ABM9P3Z2</accession>
<dbReference type="InterPro" id="IPR020615">
    <property type="entry name" value="Thiolase_acyl_enz_int_AS"/>
</dbReference>
<organism evidence="9 10">
    <name type="scientific">Tenacibaculum platacis</name>
    <dbReference type="NCBI Taxonomy" id="3137852"/>
    <lineage>
        <taxon>Bacteria</taxon>
        <taxon>Pseudomonadati</taxon>
        <taxon>Bacteroidota</taxon>
        <taxon>Flavobacteriia</taxon>
        <taxon>Flavobacteriales</taxon>
        <taxon>Flavobacteriaceae</taxon>
        <taxon>Tenacibaculum</taxon>
    </lineage>
</organism>
<keyword evidence="4 6" id="KW-0012">Acyltransferase</keyword>
<keyword evidence="10" id="KW-1185">Reference proteome</keyword>
<comment type="caution">
    <text evidence="9">The sequence shown here is derived from an EMBL/GenBank/DDBJ whole genome shotgun (WGS) entry which is preliminary data.</text>
</comment>
<dbReference type="RefSeq" id="WP_348713063.1">
    <property type="nucleotide sequence ID" value="NZ_CAXIXW010000013.1"/>
</dbReference>
<keyword evidence="3 6" id="KW-0808">Transferase</keyword>
<evidence type="ECO:0000256" key="5">
    <source>
        <dbReference type="ARBA" id="ARBA00024073"/>
    </source>
</evidence>
<dbReference type="CDD" id="cd00751">
    <property type="entry name" value="thiolase"/>
    <property type="match status" value="1"/>
</dbReference>
<dbReference type="InterPro" id="IPR002155">
    <property type="entry name" value="Thiolase"/>
</dbReference>
<dbReference type="InterPro" id="IPR016039">
    <property type="entry name" value="Thiolase-like"/>
</dbReference>
<dbReference type="PANTHER" id="PTHR43853">
    <property type="entry name" value="3-KETOACYL-COA THIOLASE, PEROXISOMAL"/>
    <property type="match status" value="1"/>
</dbReference>
<gene>
    <name evidence="9" type="primary">fadA</name>
    <name evidence="9" type="ORF">T190607A01A_40134</name>
</gene>
<dbReference type="Pfam" id="PF02803">
    <property type="entry name" value="Thiolase_C"/>
    <property type="match status" value="1"/>
</dbReference>
<reference evidence="9 10" key="1">
    <citation type="submission" date="2024-05" db="EMBL/GenBank/DDBJ databases">
        <authorList>
            <person name="Duchaud E."/>
        </authorList>
    </citation>
    <scope>NUCLEOTIDE SEQUENCE [LARGE SCALE GENOMIC DNA]</scope>
    <source>
        <strain evidence="9">Ena-SAMPLE-TAB-13-05-2024-13:56:06:370-140302</strain>
    </source>
</reference>
<dbReference type="PROSITE" id="PS00099">
    <property type="entry name" value="THIOLASE_3"/>
    <property type="match status" value="1"/>
</dbReference>
<dbReference type="GO" id="GO:0003988">
    <property type="term" value="F:acetyl-CoA C-acyltransferase activity"/>
    <property type="evidence" value="ECO:0007669"/>
    <property type="project" value="UniProtKB-EC"/>
</dbReference>
<evidence type="ECO:0000256" key="3">
    <source>
        <dbReference type="ARBA" id="ARBA00022679"/>
    </source>
</evidence>
<evidence type="ECO:0000256" key="1">
    <source>
        <dbReference type="ARBA" id="ARBA00005189"/>
    </source>
</evidence>
<comment type="similarity">
    <text evidence="2 6">Belongs to the thiolase-like superfamily. Thiolase family.</text>
</comment>
<dbReference type="EC" id="2.3.1.16" evidence="5"/>
<dbReference type="SUPFAM" id="SSF53901">
    <property type="entry name" value="Thiolase-like"/>
    <property type="match status" value="2"/>
</dbReference>
<sequence length="396" mass="42523">MKTAYIVKGYRTAVGKSKRGGFRFKRADELAAETIQYMMGKLPEFDVKRIDDVIVGNAMPEGSQGLNMARIISLIGLDSVDVPGVTVNRFCSSGLETIGMAVAKIQSGMAECIIAGGAESMTSVPMTGFKPELNYNIVNAGHEDYYWGMGNTAEAVAQEYNISRADQDEFALNSHLKALKAQSEDRFQDQIVPIEVEETYVDGNGKKATRKFTVTKDEGPRKGSTIEGLQRLRPVFAANGSVTAGNSSQTSDGAAFVMVMSEDMVKELNLEPIARMVSYAAAGVPPRIMGIGPVAAIPKALKQAGLQQNDIDLIELNEAFASQSLAVIRELGLNPDIINVNGGAIALGHPLGCTGAKLSVQLFDEMRKREMKNKYGMVTMCVGTGQGAAGIFEFLN</sequence>
<dbReference type="PROSITE" id="PS00098">
    <property type="entry name" value="THIOLASE_1"/>
    <property type="match status" value="1"/>
</dbReference>
<dbReference type="EMBL" id="CAXIXY010000006">
    <property type="protein sequence ID" value="CAL2091046.1"/>
    <property type="molecule type" value="Genomic_DNA"/>
</dbReference>
<dbReference type="PANTHER" id="PTHR43853:SF21">
    <property type="entry name" value="STEROID 3-KETOACYL-COA THIOLASE"/>
    <property type="match status" value="1"/>
</dbReference>